<accession>A0A061RYG0</accession>
<evidence type="ECO:0000256" key="1">
    <source>
        <dbReference type="ARBA" id="ARBA00006658"/>
    </source>
</evidence>
<dbReference type="AlphaFoldDB" id="A0A061RYG0"/>
<gene>
    <name evidence="2" type="primary">TIPRL</name>
    <name evidence="2" type="ORF">TSPGSL018_18719</name>
</gene>
<dbReference type="InterPro" id="IPR007303">
    <property type="entry name" value="TIP41-like"/>
</dbReference>
<dbReference type="GO" id="GO:0031929">
    <property type="term" value="P:TOR signaling"/>
    <property type="evidence" value="ECO:0007669"/>
    <property type="project" value="TreeGrafter"/>
</dbReference>
<sequence length="272" mass="30776">MVASCFTLKGWQISTKKERISGDSERQTQDKSLGGVVNLPEQLFGDNFVEFRHIASDTKISFNALDALRDWRNEENTPVRVAGSAAWMRSRKQEVEASNAKVLEYDWTFTTRYGGTLVQRGNSLAPQDTAACADSRDHPAVTFGWQPTARSIDRQLLMARDPILLYDEVPLFESELDDNGISSFSVKVRVMDRCWLCLARFWLRVDGTMVRLRETRLFCRLDEPDLVIREVRHCEASMQELREAGAPSCTSSYGDADAASETFLVTRTFTPA</sequence>
<name>A0A061RYG0_9CHLO</name>
<proteinExistence type="inferred from homology"/>
<dbReference type="PANTHER" id="PTHR21021:SF16">
    <property type="entry name" value="TIP41-LIKE PROTEIN"/>
    <property type="match status" value="1"/>
</dbReference>
<reference evidence="2" key="1">
    <citation type="submission" date="2014-05" db="EMBL/GenBank/DDBJ databases">
        <title>The transcriptome of the halophilic microalga Tetraselmis sp. GSL018 isolated from the Great Salt Lake, Utah.</title>
        <authorList>
            <person name="Jinkerson R.E."/>
            <person name="D'Adamo S."/>
            <person name="Posewitz M.C."/>
        </authorList>
    </citation>
    <scope>NUCLEOTIDE SEQUENCE</scope>
    <source>
        <strain evidence="2">GSL018</strain>
    </source>
</reference>
<evidence type="ECO:0000313" key="2">
    <source>
        <dbReference type="EMBL" id="JAC77003.1"/>
    </source>
</evidence>
<dbReference type="Pfam" id="PF04176">
    <property type="entry name" value="TIP41"/>
    <property type="match status" value="1"/>
</dbReference>
<protein>
    <submittedName>
        <fullName evidence="2">Type 2A phosphatase activator TIP41</fullName>
    </submittedName>
</protein>
<organism evidence="2">
    <name type="scientific">Tetraselmis sp. GSL018</name>
    <dbReference type="NCBI Taxonomy" id="582737"/>
    <lineage>
        <taxon>Eukaryota</taxon>
        <taxon>Viridiplantae</taxon>
        <taxon>Chlorophyta</taxon>
        <taxon>core chlorophytes</taxon>
        <taxon>Chlorodendrophyceae</taxon>
        <taxon>Chlorodendrales</taxon>
        <taxon>Chlorodendraceae</taxon>
        <taxon>Tetraselmis</taxon>
    </lineage>
</organism>
<dbReference type="EMBL" id="GBEZ01008543">
    <property type="protein sequence ID" value="JAC77003.1"/>
    <property type="molecule type" value="Transcribed_RNA"/>
</dbReference>
<dbReference type="InterPro" id="IPR051330">
    <property type="entry name" value="Phosphatase_reg/MetRdx"/>
</dbReference>
<comment type="similarity">
    <text evidence="1">Belongs to the TIP41 family.</text>
</comment>
<dbReference type="PANTHER" id="PTHR21021">
    <property type="entry name" value="GAF/PUTATIVE CYTOSKELETAL PROTEIN"/>
    <property type="match status" value="1"/>
</dbReference>
<dbReference type="GO" id="GO:0005829">
    <property type="term" value="C:cytosol"/>
    <property type="evidence" value="ECO:0007669"/>
    <property type="project" value="TreeGrafter"/>
</dbReference>